<gene>
    <name evidence="3" type="ORF">C2845_PM15G10820</name>
</gene>
<dbReference type="Proteomes" id="UP000275267">
    <property type="component" value="Unassembled WGS sequence"/>
</dbReference>
<dbReference type="STRING" id="4540.A0A3L6Q9D6"/>
<dbReference type="AlphaFoldDB" id="A0A3L6Q9D6"/>
<dbReference type="EMBL" id="PQIB02000013">
    <property type="protein sequence ID" value="RLM74203.1"/>
    <property type="molecule type" value="Genomic_DNA"/>
</dbReference>
<accession>A0A3L6Q9D6</accession>
<evidence type="ECO:0000313" key="4">
    <source>
        <dbReference type="Proteomes" id="UP000275267"/>
    </source>
</evidence>
<name>A0A3L6Q9D6_PANMI</name>
<keyword evidence="2" id="KW-0472">Membrane</keyword>
<sequence length="317" mass="32262">MRAAGGARGGGGGAGEGDAAATPRGPRLLAGWREPTGGRAGGGTRQGREAGPAAAAARRRRRLASVEAGAAPPLGMGEVGASGEESRRGRDGSREGEDKVGTKEAGNVQAKFRVLRGLDTLGPGQKHRHAHGHGVSPAPTPARASLPLLHKDARLPVPGKVAHDHKRGNNATAPSQKSPPHGEGGDGERGSKKKSMQPVVVAAAAALSGAALVLLAVLVVFLTCRKFQGKRGGADLNAGTNKVSFEPAPGVFYLDAIKPYLDDADRDGAGKEVTEMAGLKTRSRSARRTAVEPAPTTAPIRSTPRAASTPGPAHAEK</sequence>
<organism evidence="3 4">
    <name type="scientific">Panicum miliaceum</name>
    <name type="common">Proso millet</name>
    <name type="synonym">Broomcorn millet</name>
    <dbReference type="NCBI Taxonomy" id="4540"/>
    <lineage>
        <taxon>Eukaryota</taxon>
        <taxon>Viridiplantae</taxon>
        <taxon>Streptophyta</taxon>
        <taxon>Embryophyta</taxon>
        <taxon>Tracheophyta</taxon>
        <taxon>Spermatophyta</taxon>
        <taxon>Magnoliopsida</taxon>
        <taxon>Liliopsida</taxon>
        <taxon>Poales</taxon>
        <taxon>Poaceae</taxon>
        <taxon>PACMAD clade</taxon>
        <taxon>Panicoideae</taxon>
        <taxon>Panicodae</taxon>
        <taxon>Paniceae</taxon>
        <taxon>Panicinae</taxon>
        <taxon>Panicum</taxon>
        <taxon>Panicum sect. Panicum</taxon>
    </lineage>
</organism>
<feature type="compositionally biased region" description="Polar residues" evidence="1">
    <location>
        <begin position="169"/>
        <end position="178"/>
    </location>
</feature>
<feature type="compositionally biased region" description="Gly residues" evidence="1">
    <location>
        <begin position="1"/>
        <end position="16"/>
    </location>
</feature>
<feature type="compositionally biased region" description="Basic and acidic residues" evidence="1">
    <location>
        <begin position="84"/>
        <end position="102"/>
    </location>
</feature>
<comment type="caution">
    <text evidence="3">The sequence shown here is derived from an EMBL/GenBank/DDBJ whole genome shotgun (WGS) entry which is preliminary data.</text>
</comment>
<proteinExistence type="predicted"/>
<feature type="region of interest" description="Disordered" evidence="1">
    <location>
        <begin position="159"/>
        <end position="193"/>
    </location>
</feature>
<keyword evidence="2" id="KW-1133">Transmembrane helix</keyword>
<keyword evidence="2" id="KW-0812">Transmembrane</keyword>
<feature type="region of interest" description="Disordered" evidence="1">
    <location>
        <begin position="1"/>
        <end position="143"/>
    </location>
</feature>
<feature type="region of interest" description="Disordered" evidence="1">
    <location>
        <begin position="274"/>
        <end position="317"/>
    </location>
</feature>
<feature type="transmembrane region" description="Helical" evidence="2">
    <location>
        <begin position="199"/>
        <end position="222"/>
    </location>
</feature>
<protein>
    <submittedName>
        <fullName evidence="3">Formin-like protein 2</fullName>
    </submittedName>
</protein>
<evidence type="ECO:0000313" key="3">
    <source>
        <dbReference type="EMBL" id="RLM74203.1"/>
    </source>
</evidence>
<evidence type="ECO:0000256" key="1">
    <source>
        <dbReference type="SAM" id="MobiDB-lite"/>
    </source>
</evidence>
<keyword evidence="4" id="KW-1185">Reference proteome</keyword>
<evidence type="ECO:0000256" key="2">
    <source>
        <dbReference type="SAM" id="Phobius"/>
    </source>
</evidence>
<reference evidence="4" key="1">
    <citation type="journal article" date="2019" name="Nat. Commun.">
        <title>The genome of broomcorn millet.</title>
        <authorList>
            <person name="Zou C."/>
            <person name="Miki D."/>
            <person name="Li D."/>
            <person name="Tang Q."/>
            <person name="Xiao L."/>
            <person name="Rajput S."/>
            <person name="Deng P."/>
            <person name="Jia W."/>
            <person name="Huang R."/>
            <person name="Zhang M."/>
            <person name="Sun Y."/>
            <person name="Hu J."/>
            <person name="Fu X."/>
            <person name="Schnable P.S."/>
            <person name="Li F."/>
            <person name="Zhang H."/>
            <person name="Feng B."/>
            <person name="Zhu X."/>
            <person name="Liu R."/>
            <person name="Schnable J.C."/>
            <person name="Zhu J.-K."/>
            <person name="Zhang H."/>
        </authorList>
    </citation>
    <scope>NUCLEOTIDE SEQUENCE [LARGE SCALE GENOMIC DNA]</scope>
</reference>